<sequence>MIPMNKMKQVRPSSPVLSGLLYSLVTMTILTLLTSLILFSTNMKESSLIGYAYGIHAISLFLGGVIAGKRSESSGWYHGGLLGLLYSVIIFIVAFLAYDAGFSKMTLYLLGLTFASGALGGMIGVNMRK</sequence>
<dbReference type="NCBIfam" id="TIGR04086">
    <property type="entry name" value="TIGR04086_membr"/>
    <property type="match status" value="1"/>
</dbReference>
<reference evidence="2 3" key="1">
    <citation type="submission" date="2019-02" db="EMBL/GenBank/DDBJ databases">
        <title>Paenibacillus sp. nov., isolated from surface-sterilized tissue of Thalictrum simplex L.</title>
        <authorList>
            <person name="Tuo L."/>
        </authorList>
    </citation>
    <scope>NUCLEOTIDE SEQUENCE [LARGE SCALE GENOMIC DNA]</scope>
    <source>
        <strain evidence="2 3">N2SHLJ1</strain>
    </source>
</reference>
<evidence type="ECO:0000256" key="1">
    <source>
        <dbReference type="SAM" id="Phobius"/>
    </source>
</evidence>
<feature type="transmembrane region" description="Helical" evidence="1">
    <location>
        <begin position="106"/>
        <end position="125"/>
    </location>
</feature>
<keyword evidence="1" id="KW-0812">Transmembrane</keyword>
<dbReference type="InterPro" id="IPR023804">
    <property type="entry name" value="DUF3792_TM"/>
</dbReference>
<dbReference type="AlphaFoldDB" id="A0A4Q9E1X7"/>
<dbReference type="OrthoDB" id="2381657at2"/>
<feature type="transmembrane region" description="Helical" evidence="1">
    <location>
        <begin position="20"/>
        <end position="39"/>
    </location>
</feature>
<organism evidence="2 3">
    <name type="scientific">Paenibacillus thalictri</name>
    <dbReference type="NCBI Taxonomy" id="2527873"/>
    <lineage>
        <taxon>Bacteria</taxon>
        <taxon>Bacillati</taxon>
        <taxon>Bacillota</taxon>
        <taxon>Bacilli</taxon>
        <taxon>Bacillales</taxon>
        <taxon>Paenibacillaceae</taxon>
        <taxon>Paenibacillus</taxon>
    </lineage>
</organism>
<accession>A0A4Q9E1X7</accession>
<gene>
    <name evidence="2" type="ORF">EYB31_00940</name>
</gene>
<keyword evidence="1" id="KW-1133">Transmembrane helix</keyword>
<feature type="transmembrane region" description="Helical" evidence="1">
    <location>
        <begin position="80"/>
        <end position="100"/>
    </location>
</feature>
<comment type="caution">
    <text evidence="2">The sequence shown here is derived from an EMBL/GenBank/DDBJ whole genome shotgun (WGS) entry which is preliminary data.</text>
</comment>
<evidence type="ECO:0000313" key="2">
    <source>
        <dbReference type="EMBL" id="TBL81601.1"/>
    </source>
</evidence>
<proteinExistence type="predicted"/>
<evidence type="ECO:0000313" key="3">
    <source>
        <dbReference type="Proteomes" id="UP000293142"/>
    </source>
</evidence>
<dbReference type="RefSeq" id="WP_131011388.1">
    <property type="nucleotide sequence ID" value="NZ_SIRE01000002.1"/>
</dbReference>
<name>A0A4Q9E1X7_9BACL</name>
<keyword evidence="3" id="KW-1185">Reference proteome</keyword>
<dbReference type="EMBL" id="SIRE01000002">
    <property type="protein sequence ID" value="TBL81601.1"/>
    <property type="molecule type" value="Genomic_DNA"/>
</dbReference>
<feature type="transmembrane region" description="Helical" evidence="1">
    <location>
        <begin position="51"/>
        <end position="68"/>
    </location>
</feature>
<keyword evidence="1" id="KW-0472">Membrane</keyword>
<dbReference type="Pfam" id="PF12670">
    <property type="entry name" value="DUF3792"/>
    <property type="match status" value="1"/>
</dbReference>
<protein>
    <submittedName>
        <fullName evidence="2">TIGR04086 family membrane protein</fullName>
    </submittedName>
</protein>
<dbReference type="Proteomes" id="UP000293142">
    <property type="component" value="Unassembled WGS sequence"/>
</dbReference>